<dbReference type="InterPro" id="IPR029063">
    <property type="entry name" value="SAM-dependent_MTases_sf"/>
</dbReference>
<organism evidence="5 6">
    <name type="scientific">Rhodospira trueperi</name>
    <dbReference type="NCBI Taxonomy" id="69960"/>
    <lineage>
        <taxon>Bacteria</taxon>
        <taxon>Pseudomonadati</taxon>
        <taxon>Pseudomonadota</taxon>
        <taxon>Alphaproteobacteria</taxon>
        <taxon>Rhodospirillales</taxon>
        <taxon>Rhodospirillaceae</taxon>
        <taxon>Rhodospira</taxon>
    </lineage>
</organism>
<proteinExistence type="inferred from homology"/>
<dbReference type="EMBL" id="FNAP01000002">
    <property type="protein sequence ID" value="SDD98932.1"/>
    <property type="molecule type" value="Genomic_DNA"/>
</dbReference>
<dbReference type="InterPro" id="IPR013216">
    <property type="entry name" value="Methyltransf_11"/>
</dbReference>
<dbReference type="GO" id="GO:0008757">
    <property type="term" value="F:S-adenosylmethionine-dependent methyltransferase activity"/>
    <property type="evidence" value="ECO:0007669"/>
    <property type="project" value="InterPro"/>
</dbReference>
<dbReference type="Gene3D" id="3.40.50.150">
    <property type="entry name" value="Vaccinia Virus protein VP39"/>
    <property type="match status" value="1"/>
</dbReference>
<keyword evidence="3 5" id="KW-0808">Transferase</keyword>
<accession>A0A1G6Z8Z2</accession>
<dbReference type="Pfam" id="PF08241">
    <property type="entry name" value="Methyltransf_11"/>
    <property type="match status" value="1"/>
</dbReference>
<evidence type="ECO:0000256" key="2">
    <source>
        <dbReference type="ARBA" id="ARBA00022603"/>
    </source>
</evidence>
<reference evidence="5 6" key="1">
    <citation type="submission" date="2016-10" db="EMBL/GenBank/DDBJ databases">
        <authorList>
            <person name="de Groot N.N."/>
        </authorList>
    </citation>
    <scope>NUCLEOTIDE SEQUENCE [LARGE SCALE GENOMIC DNA]</scope>
    <source>
        <strain evidence="5 6">ATCC 700224</strain>
    </source>
</reference>
<protein>
    <submittedName>
        <fullName evidence="5">Methyltransferase domain-containing protein</fullName>
    </submittedName>
</protein>
<keyword evidence="6" id="KW-1185">Reference proteome</keyword>
<dbReference type="SUPFAM" id="SSF53335">
    <property type="entry name" value="S-adenosyl-L-methionine-dependent methyltransferases"/>
    <property type="match status" value="1"/>
</dbReference>
<evidence type="ECO:0000256" key="3">
    <source>
        <dbReference type="ARBA" id="ARBA00022679"/>
    </source>
</evidence>
<feature type="domain" description="Methyltransferase type 11" evidence="4">
    <location>
        <begin position="47"/>
        <end position="142"/>
    </location>
</feature>
<dbReference type="STRING" id="69960.SAMN05421720_102293"/>
<dbReference type="GO" id="GO:0032259">
    <property type="term" value="P:methylation"/>
    <property type="evidence" value="ECO:0007669"/>
    <property type="project" value="UniProtKB-KW"/>
</dbReference>
<name>A0A1G6Z8Z2_9PROT</name>
<dbReference type="AlphaFoldDB" id="A0A1G6Z8Z2"/>
<dbReference type="Proteomes" id="UP000199412">
    <property type="component" value="Unassembled WGS sequence"/>
</dbReference>
<dbReference type="CDD" id="cd02440">
    <property type="entry name" value="AdoMet_MTases"/>
    <property type="match status" value="1"/>
</dbReference>
<dbReference type="PANTHER" id="PTHR44942:SF4">
    <property type="entry name" value="METHYLTRANSFERASE TYPE 11 DOMAIN-CONTAINING PROTEIN"/>
    <property type="match status" value="1"/>
</dbReference>
<evidence type="ECO:0000313" key="6">
    <source>
        <dbReference type="Proteomes" id="UP000199412"/>
    </source>
</evidence>
<comment type="similarity">
    <text evidence="1">Belongs to the methyltransferase superfamily.</text>
</comment>
<keyword evidence="2 5" id="KW-0489">Methyltransferase</keyword>
<evidence type="ECO:0000313" key="5">
    <source>
        <dbReference type="EMBL" id="SDD98932.1"/>
    </source>
</evidence>
<dbReference type="RefSeq" id="WP_092782951.1">
    <property type="nucleotide sequence ID" value="NZ_FNAP01000002.1"/>
</dbReference>
<dbReference type="PANTHER" id="PTHR44942">
    <property type="entry name" value="METHYLTRANSF_11 DOMAIN-CONTAINING PROTEIN"/>
    <property type="match status" value="1"/>
</dbReference>
<dbReference type="OrthoDB" id="9777830at2"/>
<gene>
    <name evidence="5" type="ORF">SAMN05421720_102293</name>
</gene>
<dbReference type="InterPro" id="IPR051052">
    <property type="entry name" value="Diverse_substrate_MTase"/>
</dbReference>
<evidence type="ECO:0000259" key="4">
    <source>
        <dbReference type="Pfam" id="PF08241"/>
    </source>
</evidence>
<evidence type="ECO:0000256" key="1">
    <source>
        <dbReference type="ARBA" id="ARBA00008361"/>
    </source>
</evidence>
<sequence length="275" mass="29623">MATRTEGDFSGLAGIYRRSRPSYPADLMAAVATAVGDAACRPDALAVDVGAGTGISTRQLRATLPSSCAVLGVEPNADMRNAAEADATGTPGLRYAEGTAERLPVPDNAAVLVAVGQAAHWFDRAAFFDEAARVLATGGVLAMFQNNRDWRASPFMEAYERFIEAQAIRGDGSRYTRGYRDSPFAQELLRRFGQVVAQQFRWDRRMGVDAFVEMAASSTQVQRAFAQVGDAKGQSMIRDIARPHANAEGEVSVPYVSELYLARPGGPMIRTDLVP</sequence>